<feature type="region of interest" description="Disordered" evidence="1">
    <location>
        <begin position="488"/>
        <end position="531"/>
    </location>
</feature>
<gene>
    <name evidence="3" type="ORF">LAQU0_S13e02498g</name>
</gene>
<proteinExistence type="predicted"/>
<feature type="region of interest" description="Disordered" evidence="1">
    <location>
        <begin position="153"/>
        <end position="188"/>
    </location>
</feature>
<dbReference type="Pfam" id="PF10313">
    <property type="entry name" value="DUF2415"/>
    <property type="match status" value="1"/>
</dbReference>
<dbReference type="SUPFAM" id="SSF50978">
    <property type="entry name" value="WD40 repeat-like"/>
    <property type="match status" value="1"/>
</dbReference>
<evidence type="ECO:0000313" key="4">
    <source>
        <dbReference type="Proteomes" id="UP000236544"/>
    </source>
</evidence>
<dbReference type="PANTHER" id="PTHR43991:SF9">
    <property type="entry name" value="DUF2415 DOMAIN-CONTAINING PROTEIN"/>
    <property type="match status" value="1"/>
</dbReference>
<evidence type="ECO:0000256" key="1">
    <source>
        <dbReference type="SAM" id="MobiDB-lite"/>
    </source>
</evidence>
<feature type="domain" description="DUF2415" evidence="2">
    <location>
        <begin position="388"/>
        <end position="427"/>
    </location>
</feature>
<dbReference type="OrthoDB" id="418169at2759"/>
<feature type="compositionally biased region" description="Polar residues" evidence="1">
    <location>
        <begin position="518"/>
        <end position="530"/>
    </location>
</feature>
<feature type="region of interest" description="Disordered" evidence="1">
    <location>
        <begin position="74"/>
        <end position="109"/>
    </location>
</feature>
<feature type="compositionally biased region" description="Basic residues" evidence="1">
    <location>
        <begin position="84"/>
        <end position="97"/>
    </location>
</feature>
<dbReference type="AlphaFoldDB" id="A0A0P1KVF2"/>
<protein>
    <submittedName>
        <fullName evidence="3">LAQU0S13e02498g1_1</fullName>
    </submittedName>
</protein>
<dbReference type="Proteomes" id="UP000236544">
    <property type="component" value="Unassembled WGS sequence"/>
</dbReference>
<name>A0A0P1KVF2_9SACH</name>
<evidence type="ECO:0000313" key="3">
    <source>
        <dbReference type="EMBL" id="CUS24065.1"/>
    </source>
</evidence>
<evidence type="ECO:0000259" key="2">
    <source>
        <dbReference type="Pfam" id="PF10313"/>
    </source>
</evidence>
<keyword evidence="4" id="KW-1185">Reference proteome</keyword>
<dbReference type="InterPro" id="IPR036322">
    <property type="entry name" value="WD40_repeat_dom_sf"/>
</dbReference>
<reference evidence="4" key="1">
    <citation type="submission" date="2015-10" db="EMBL/GenBank/DDBJ databases">
        <authorList>
            <person name="Devillers H."/>
        </authorList>
    </citation>
    <scope>NUCLEOTIDE SEQUENCE [LARGE SCALE GENOMIC DNA]</scope>
</reference>
<accession>A0A0P1KVF2</accession>
<dbReference type="Gene3D" id="2.130.10.10">
    <property type="entry name" value="YVTN repeat-like/Quinoprotein amine dehydrogenase"/>
    <property type="match status" value="1"/>
</dbReference>
<dbReference type="InterPro" id="IPR019417">
    <property type="entry name" value="DUF2415"/>
</dbReference>
<feature type="compositionally biased region" description="Polar residues" evidence="1">
    <location>
        <begin position="161"/>
        <end position="188"/>
    </location>
</feature>
<organism evidence="3 4">
    <name type="scientific">Lachancea quebecensis</name>
    <dbReference type="NCBI Taxonomy" id="1654605"/>
    <lineage>
        <taxon>Eukaryota</taxon>
        <taxon>Fungi</taxon>
        <taxon>Dikarya</taxon>
        <taxon>Ascomycota</taxon>
        <taxon>Saccharomycotina</taxon>
        <taxon>Saccharomycetes</taxon>
        <taxon>Saccharomycetales</taxon>
        <taxon>Saccharomycetaceae</taxon>
        <taxon>Lachancea</taxon>
    </lineage>
</organism>
<dbReference type="InterPro" id="IPR015943">
    <property type="entry name" value="WD40/YVTN_repeat-like_dom_sf"/>
</dbReference>
<dbReference type="EMBL" id="LN890566">
    <property type="protein sequence ID" value="CUS24065.1"/>
    <property type="molecule type" value="Genomic_DNA"/>
</dbReference>
<dbReference type="PANTHER" id="PTHR43991">
    <property type="entry name" value="WD REPEAT PROTEIN (AFU_ORTHOLOGUE AFUA_8G05640)-RELATED"/>
    <property type="match status" value="1"/>
</dbReference>
<sequence>MTICEDSGSSGFEDGGSQESDKVFQNYLMPTLKLYDTRVSINHWQLRDCVKHSSTEPGKIYYIYEHSIRVLDTRPHQQESGSRVRAKRFGERKRRNSSPKWPGSVHSQLNSPSQEVVHLDFKSRCFQENSGILVSGGLIGPDDAGNWGHYARQPPSRLGGESNTLNTSNRVSPMRMTSSTVLSDHSSYSNPDSWKGVVSIYNEENDACVTYRLGQYINNCVSIHRRNSQQYDLFACNNDAHLYQCDISNRGVELTRRYSDLKFPLNNATLSHDGKSLITSGDSCKFAIYRQNQVTGFYSLKYDFQPEWGSSFIRSERIPRYAMPDRSGFVDHIYEVPGGDHGFYTSFSENDMMFATVFQNGTCCVYDSRKLETPLAQLGSTRKHTQNGAFRVCKFSKGLDDLLFISEHHGRVHVIDTRNFTNHQVIMIPDRNTSSTEHKTTTFAGRRSSLPVELNDPHVTFATSIPVNELQPKLLPYPKLVNCMENSMENNEEESKPRGATPTPRRERRRSEFRVRRYSTSNNHNPSSLESIDPSILDTRYSEQNYRAVDNYNYVGASSRGGDYSYERLLQSREDTESGILFDNEIDFAEAYSDGSDSTTQAVVQRSQQYIPSQFSPRVTQYPGGTDRTRIGNTPVSSVEENSISGIDWMDDEEGSSLIIGTDYGIMKWNINSWARRSFPSYDFC</sequence>